<dbReference type="InterPro" id="IPR036768">
    <property type="entry name" value="PolIII_chi_sf"/>
</dbReference>
<proteinExistence type="predicted"/>
<name>A0AAV4ZWK3_9HYPH</name>
<dbReference type="GO" id="GO:0003677">
    <property type="term" value="F:DNA binding"/>
    <property type="evidence" value="ECO:0007669"/>
    <property type="project" value="InterPro"/>
</dbReference>
<dbReference type="GO" id="GO:0032298">
    <property type="term" value="P:positive regulation of DNA-templated DNA replication initiation"/>
    <property type="evidence" value="ECO:0007669"/>
    <property type="project" value="TreeGrafter"/>
</dbReference>
<organism evidence="1 2">
    <name type="scientific">Methylobacterium hispanicum</name>
    <dbReference type="NCBI Taxonomy" id="270350"/>
    <lineage>
        <taxon>Bacteria</taxon>
        <taxon>Pseudomonadati</taxon>
        <taxon>Pseudomonadota</taxon>
        <taxon>Alphaproteobacteria</taxon>
        <taxon>Hyphomicrobiales</taxon>
        <taxon>Methylobacteriaceae</taxon>
        <taxon>Methylobacterium</taxon>
    </lineage>
</organism>
<dbReference type="PANTHER" id="PTHR38767">
    <property type="entry name" value="DNA POLYMERASE III SUBUNIT CHI"/>
    <property type="match status" value="1"/>
</dbReference>
<dbReference type="GO" id="GO:0006260">
    <property type="term" value="P:DNA replication"/>
    <property type="evidence" value="ECO:0007669"/>
    <property type="project" value="InterPro"/>
</dbReference>
<dbReference type="InterPro" id="IPR007459">
    <property type="entry name" value="DNA_pol3_chi"/>
</dbReference>
<evidence type="ECO:0000313" key="2">
    <source>
        <dbReference type="Proteomes" id="UP001055247"/>
    </source>
</evidence>
<dbReference type="PANTHER" id="PTHR38767:SF1">
    <property type="entry name" value="DNA POLYMERASE III SUBUNIT CHI"/>
    <property type="match status" value="1"/>
</dbReference>
<reference evidence="1" key="2">
    <citation type="submission" date="2021-08" db="EMBL/GenBank/DDBJ databases">
        <authorList>
            <person name="Tani A."/>
            <person name="Ola A."/>
            <person name="Ogura Y."/>
            <person name="Katsura K."/>
            <person name="Hayashi T."/>
        </authorList>
    </citation>
    <scope>NUCLEOTIDE SEQUENCE</scope>
    <source>
        <strain evidence="1">DSM 16372</strain>
    </source>
</reference>
<sequence length="167" mass="18557">MTQAVAGPAAGAYLRGAVTEILFYHMQRQPLERVLPNLVERSLERGWQAAIQAVSEERLAALDDGLWTYADESFLPHGTDREPDAGTQPVVLTLRDLNPNGASIRFLVEGADLPPDAADYARICILFDGTDQDALLRAREQWRQAKAAGHAVAYWQQDEDGRWNKKA</sequence>
<dbReference type="EMBL" id="BPQO01000041">
    <property type="protein sequence ID" value="GJD92320.1"/>
    <property type="molecule type" value="Genomic_DNA"/>
</dbReference>
<dbReference type="NCBIfam" id="NF004347">
    <property type="entry name" value="PRK05728.1-4"/>
    <property type="match status" value="1"/>
</dbReference>
<keyword evidence="2" id="KW-1185">Reference proteome</keyword>
<dbReference type="AlphaFoldDB" id="A0AAV4ZWK3"/>
<accession>A0AAV4ZWK3</accession>
<protein>
    <recommendedName>
        <fullName evidence="3">DNA polymerase III subunit chi</fullName>
    </recommendedName>
</protein>
<comment type="caution">
    <text evidence="1">The sequence shown here is derived from an EMBL/GenBank/DDBJ whole genome shotgun (WGS) entry which is preliminary data.</text>
</comment>
<dbReference type="Gene3D" id="3.40.50.10110">
    <property type="entry name" value="DNA polymerase III subunit chi"/>
    <property type="match status" value="1"/>
</dbReference>
<dbReference type="Pfam" id="PF04364">
    <property type="entry name" value="DNA_pol3_chi"/>
    <property type="match status" value="1"/>
</dbReference>
<dbReference type="SUPFAM" id="SSF102400">
    <property type="entry name" value="DNA polymerase III chi subunit"/>
    <property type="match status" value="1"/>
</dbReference>
<dbReference type="GO" id="GO:0003887">
    <property type="term" value="F:DNA-directed DNA polymerase activity"/>
    <property type="evidence" value="ECO:0007669"/>
    <property type="project" value="InterPro"/>
</dbReference>
<dbReference type="Proteomes" id="UP001055247">
    <property type="component" value="Unassembled WGS sequence"/>
</dbReference>
<evidence type="ECO:0008006" key="3">
    <source>
        <dbReference type="Google" id="ProtNLM"/>
    </source>
</evidence>
<gene>
    <name evidence="1" type="ORF">BHAOGJBA_5873</name>
</gene>
<evidence type="ECO:0000313" key="1">
    <source>
        <dbReference type="EMBL" id="GJD92320.1"/>
    </source>
</evidence>
<reference evidence="1" key="1">
    <citation type="journal article" date="2016" name="Front. Microbiol.">
        <title>Genome Sequence of the Piezophilic, Mesophilic Sulfate-Reducing Bacterium Desulfovibrio indicus J2T.</title>
        <authorList>
            <person name="Cao J."/>
            <person name="Maignien L."/>
            <person name="Shao Z."/>
            <person name="Alain K."/>
            <person name="Jebbar M."/>
        </authorList>
    </citation>
    <scope>NUCLEOTIDE SEQUENCE</scope>
    <source>
        <strain evidence="1">DSM 16372</strain>
    </source>
</reference>